<gene>
    <name evidence="3" type="ORF">GHK24_03340</name>
</gene>
<dbReference type="Pfam" id="PF01571">
    <property type="entry name" value="GCV_T"/>
    <property type="match status" value="1"/>
</dbReference>
<sequence length="348" mass="37339">MTHPDWHAFLGAAGARLVNTEIADFGDAAAELQVARADSGETLLAPLPHLTLIRCSGDDAREFLHNQLTSDVRRLADASAQPAAWCTAKGRMLASFFLLREDATYTLRLATDLSAAIAKRLRLYVLRSKVKIDEVGTARVLLGLSGPHAVSALASAGLPVPAADLALAHFATGWVLRRAENRYEIAIDAADAPTRWQALAKQARPVGTPVWRWQEIRAGWPLVVAATSEEFVPQMADFEKIDGVSFQKGCYPGQEVVARTRYLGKIKRHLYRLHSEAPLVAGEALWVGGDAPQACGCVVDGAPSPAGGFEALAVIQEEFTDGRTLHLGDVDGAALSIGARVHPEEESA</sequence>
<dbReference type="Gene3D" id="3.30.70.1400">
    <property type="entry name" value="Aminomethyltransferase beta-barrel domains"/>
    <property type="match status" value="1"/>
</dbReference>
<protein>
    <submittedName>
        <fullName evidence="3">Folate-binding protein</fullName>
    </submittedName>
</protein>
<organism evidence="3 4">
    <name type="scientific">Rhodocyclus tenuis</name>
    <name type="common">Rhodospirillum tenue</name>
    <dbReference type="NCBI Taxonomy" id="1066"/>
    <lineage>
        <taxon>Bacteria</taxon>
        <taxon>Pseudomonadati</taxon>
        <taxon>Pseudomonadota</taxon>
        <taxon>Betaproteobacteria</taxon>
        <taxon>Rhodocyclales</taxon>
        <taxon>Rhodocyclaceae</taxon>
        <taxon>Rhodocyclus</taxon>
    </lineage>
</organism>
<dbReference type="AlphaFoldDB" id="A0A6L5JW22"/>
<dbReference type="InterPro" id="IPR045179">
    <property type="entry name" value="YgfZ/GcvT"/>
</dbReference>
<name>A0A6L5JW22_RHOTE</name>
<dbReference type="OrthoDB" id="9796287at2"/>
<feature type="domain" description="GCVT N-terminal" evidence="2">
    <location>
        <begin position="48"/>
        <end position="208"/>
    </location>
</feature>
<evidence type="ECO:0000313" key="3">
    <source>
        <dbReference type="EMBL" id="MQY50814.1"/>
    </source>
</evidence>
<dbReference type="PANTHER" id="PTHR22602">
    <property type="entry name" value="TRANSFERASE CAF17, MITOCHONDRIAL-RELATED"/>
    <property type="match status" value="1"/>
</dbReference>
<evidence type="ECO:0000313" key="4">
    <source>
        <dbReference type="Proteomes" id="UP000480275"/>
    </source>
</evidence>
<comment type="caution">
    <text evidence="3">The sequence shown here is derived from an EMBL/GenBank/DDBJ whole genome shotgun (WGS) entry which is preliminary data.</text>
</comment>
<dbReference type="NCBIfam" id="TIGR03317">
    <property type="entry name" value="ygfZ_signature"/>
    <property type="match status" value="1"/>
</dbReference>
<dbReference type="Gene3D" id="2.40.30.160">
    <property type="match status" value="1"/>
</dbReference>
<dbReference type="PIRSF" id="PIRSF006487">
    <property type="entry name" value="GcvT"/>
    <property type="match status" value="1"/>
</dbReference>
<reference evidence="3 4" key="1">
    <citation type="submission" date="2019-10" db="EMBL/GenBank/DDBJ databases">
        <title>Whole-genome sequence of the purple nonsulfur photosynthetic bacterium Rhodocyclus tenuis.</title>
        <authorList>
            <person name="Kyndt J.A."/>
            <person name="Meyer T.E."/>
        </authorList>
    </citation>
    <scope>NUCLEOTIDE SEQUENCE [LARGE SCALE GENOMIC DNA]</scope>
    <source>
        <strain evidence="3 4">DSM 110</strain>
    </source>
</reference>
<dbReference type="GO" id="GO:0016226">
    <property type="term" value="P:iron-sulfur cluster assembly"/>
    <property type="evidence" value="ECO:0007669"/>
    <property type="project" value="TreeGrafter"/>
</dbReference>
<proteinExistence type="predicted"/>
<accession>A0A6L5JW22</accession>
<dbReference type="PANTHER" id="PTHR22602:SF0">
    <property type="entry name" value="TRANSFERASE CAF17, MITOCHONDRIAL-RELATED"/>
    <property type="match status" value="1"/>
</dbReference>
<evidence type="ECO:0000256" key="1">
    <source>
        <dbReference type="PIRSR" id="PIRSR006487-1"/>
    </source>
</evidence>
<evidence type="ECO:0000259" key="2">
    <source>
        <dbReference type="Pfam" id="PF01571"/>
    </source>
</evidence>
<dbReference type="Proteomes" id="UP000480275">
    <property type="component" value="Unassembled WGS sequence"/>
</dbReference>
<feature type="binding site" evidence="1">
    <location>
        <position position="184"/>
    </location>
    <ligand>
        <name>substrate</name>
    </ligand>
</feature>
<dbReference type="EMBL" id="WIXJ01000002">
    <property type="protein sequence ID" value="MQY50814.1"/>
    <property type="molecule type" value="Genomic_DNA"/>
</dbReference>
<dbReference type="InterPro" id="IPR006222">
    <property type="entry name" value="GCVT_N"/>
</dbReference>
<dbReference type="InterPro" id="IPR017703">
    <property type="entry name" value="YgfZ/GCV_T_CS"/>
</dbReference>
<dbReference type="Gene3D" id="3.30.70.1630">
    <property type="match status" value="1"/>
</dbReference>
<dbReference type="SUPFAM" id="SSF103025">
    <property type="entry name" value="Folate-binding domain"/>
    <property type="match status" value="1"/>
</dbReference>